<feature type="region of interest" description="Disordered" evidence="1">
    <location>
        <begin position="1"/>
        <end position="31"/>
    </location>
</feature>
<accession>A0A0N7LA76</accession>
<reference evidence="2 3" key="1">
    <citation type="submission" date="2014-09" db="EMBL/GenBank/DDBJ databases">
        <authorList>
            <person name="Magalhaes I.L.F."/>
            <person name="Oliveira U."/>
            <person name="Santos F.R."/>
            <person name="Vidigal T.H.D.A."/>
            <person name="Brescovit A.D."/>
            <person name="Santos A.J."/>
        </authorList>
    </citation>
    <scope>NUCLEOTIDE SEQUENCE [LARGE SCALE GENOMIC DNA]</scope>
</reference>
<proteinExistence type="predicted"/>
<evidence type="ECO:0000313" key="2">
    <source>
        <dbReference type="EMBL" id="CEH15810.1"/>
    </source>
</evidence>
<dbReference type="OrthoDB" id="10334640at2759"/>
<keyword evidence="3" id="KW-1185">Reference proteome</keyword>
<dbReference type="Proteomes" id="UP000054845">
    <property type="component" value="Unassembled WGS sequence"/>
</dbReference>
<dbReference type="AlphaFoldDB" id="A0A0N7LA76"/>
<dbReference type="EMBL" id="CCYA01000272">
    <property type="protein sequence ID" value="CEH15810.1"/>
    <property type="molecule type" value="Genomic_DNA"/>
</dbReference>
<evidence type="ECO:0000256" key="1">
    <source>
        <dbReference type="SAM" id="MobiDB-lite"/>
    </source>
</evidence>
<name>A0A0N7LA76_9BASI</name>
<evidence type="ECO:0000313" key="3">
    <source>
        <dbReference type="Proteomes" id="UP000054845"/>
    </source>
</evidence>
<sequence>MNAKSPLEPRAPSPAATSHPKSVDSDASAASGVAEQAPKAGIAPALCRNAFEVATENQDNAFASHLKIVLDWALETKSQYSPHPSSTVTAVLCPLPPGVIYVVNLDVDAEHLNILVKYLYDYDHVAAVNRASNMVMLYSAADQMDLLQLSSSAFGSIETEARWMSSQAFFKTFAQREVLRHPHVCRVYCDILCERFIELGPSKWFASFAESLCNSSDDGAKGRFVIGVL</sequence>
<protein>
    <submittedName>
        <fullName evidence="2">Uncharacterized protein</fullName>
    </submittedName>
</protein>
<organism evidence="2 3">
    <name type="scientific">Ceraceosorus bombacis</name>
    <dbReference type="NCBI Taxonomy" id="401625"/>
    <lineage>
        <taxon>Eukaryota</taxon>
        <taxon>Fungi</taxon>
        <taxon>Dikarya</taxon>
        <taxon>Basidiomycota</taxon>
        <taxon>Ustilaginomycotina</taxon>
        <taxon>Exobasidiomycetes</taxon>
        <taxon>Ceraceosorales</taxon>
        <taxon>Ceraceosoraceae</taxon>
        <taxon>Ceraceosorus</taxon>
    </lineage>
</organism>